<dbReference type="InterPro" id="IPR043502">
    <property type="entry name" value="DNA/RNA_pol_sf"/>
</dbReference>
<feature type="domain" description="Reverse transcriptase" evidence="1">
    <location>
        <begin position="1"/>
        <end position="48"/>
    </location>
</feature>
<dbReference type="AlphaFoldDB" id="A0AAN9ANL4"/>
<comment type="caution">
    <text evidence="2">The sequence shown here is derived from an EMBL/GenBank/DDBJ whole genome shotgun (WGS) entry which is preliminary data.</text>
</comment>
<dbReference type="InterPro" id="IPR043128">
    <property type="entry name" value="Rev_trsase/Diguanyl_cyclase"/>
</dbReference>
<gene>
    <name evidence="2" type="ORF">V1264_010126</name>
</gene>
<dbReference type="SUPFAM" id="SSF56672">
    <property type="entry name" value="DNA/RNA polymerases"/>
    <property type="match status" value="1"/>
</dbReference>
<dbReference type="FunFam" id="3.10.20.370:FF:000001">
    <property type="entry name" value="Retrovirus-related Pol polyprotein from transposon 17.6-like protein"/>
    <property type="match status" value="1"/>
</dbReference>
<dbReference type="FunFam" id="3.30.70.270:FF:000020">
    <property type="entry name" value="Transposon Tf2-6 polyprotein-like Protein"/>
    <property type="match status" value="1"/>
</dbReference>
<dbReference type="PROSITE" id="PS50878">
    <property type="entry name" value="RT_POL"/>
    <property type="match status" value="1"/>
</dbReference>
<sequence>MLVFSQTFEEHLQRLRQVLLRLRELGLKLNPSKCHLCQRSVQYLGYTVSAEGIATEEEKVKAVKDWPRPKSLKDLRSFLGFASYYRRFVAGFSKMAGPLHALVGQMTQNGAGKRGENVEIGERWTEDCQQTFDRLKDALTSTPVLGCADYSKPFILETDASLHGFGAVLTQEQGGKKRVIAYASLTLRPGEKNPVNYSSMRLELGALRWAICEKFRGYLLDAQFVVLTDINPLRYLTTAKLGAVEQRWVRLTLQFSTEVAGQMWRQTCSPEPCAKSQEKRIVMTRLYQLSTNQGARSQ</sequence>
<dbReference type="PANTHER" id="PTHR33064:SF37">
    <property type="entry name" value="RIBONUCLEASE H"/>
    <property type="match status" value="1"/>
</dbReference>
<organism evidence="2 3">
    <name type="scientific">Littorina saxatilis</name>
    <dbReference type="NCBI Taxonomy" id="31220"/>
    <lineage>
        <taxon>Eukaryota</taxon>
        <taxon>Metazoa</taxon>
        <taxon>Spiralia</taxon>
        <taxon>Lophotrochozoa</taxon>
        <taxon>Mollusca</taxon>
        <taxon>Gastropoda</taxon>
        <taxon>Caenogastropoda</taxon>
        <taxon>Littorinimorpha</taxon>
        <taxon>Littorinoidea</taxon>
        <taxon>Littorinidae</taxon>
        <taxon>Littorina</taxon>
    </lineage>
</organism>
<reference evidence="2 3" key="1">
    <citation type="submission" date="2024-02" db="EMBL/GenBank/DDBJ databases">
        <title>Chromosome-scale genome assembly of the rough periwinkle Littorina saxatilis.</title>
        <authorList>
            <person name="De Jode A."/>
            <person name="Faria R."/>
            <person name="Formenti G."/>
            <person name="Sims Y."/>
            <person name="Smith T.P."/>
            <person name="Tracey A."/>
            <person name="Wood J.M.D."/>
            <person name="Zagrodzka Z.B."/>
            <person name="Johannesson K."/>
            <person name="Butlin R.K."/>
            <person name="Leder E.H."/>
        </authorList>
    </citation>
    <scope>NUCLEOTIDE SEQUENCE [LARGE SCALE GENOMIC DNA]</scope>
    <source>
        <strain evidence="2">Snail1</strain>
        <tissue evidence="2">Muscle</tissue>
    </source>
</reference>
<evidence type="ECO:0000313" key="3">
    <source>
        <dbReference type="Proteomes" id="UP001374579"/>
    </source>
</evidence>
<keyword evidence="3" id="KW-1185">Reference proteome</keyword>
<proteinExistence type="predicted"/>
<dbReference type="Gene3D" id="3.10.20.370">
    <property type="match status" value="1"/>
</dbReference>
<dbReference type="InterPro" id="IPR000477">
    <property type="entry name" value="RT_dom"/>
</dbReference>
<dbReference type="Pfam" id="PF17919">
    <property type="entry name" value="RT_RNaseH_2"/>
    <property type="match status" value="1"/>
</dbReference>
<name>A0AAN9ANL4_9CAEN</name>
<dbReference type="Pfam" id="PF00078">
    <property type="entry name" value="RVT_1"/>
    <property type="match status" value="1"/>
</dbReference>
<protein>
    <recommendedName>
        <fullName evidence="1">Reverse transcriptase domain-containing protein</fullName>
    </recommendedName>
</protein>
<dbReference type="PANTHER" id="PTHR33064">
    <property type="entry name" value="POL PROTEIN"/>
    <property type="match status" value="1"/>
</dbReference>
<accession>A0AAN9ANL4</accession>
<dbReference type="InterPro" id="IPR041577">
    <property type="entry name" value="RT_RNaseH_2"/>
</dbReference>
<dbReference type="InterPro" id="IPR051320">
    <property type="entry name" value="Viral_Replic_Matur_Polypro"/>
</dbReference>
<dbReference type="Gene3D" id="3.30.70.270">
    <property type="match status" value="2"/>
</dbReference>
<dbReference type="EMBL" id="JBAMIC010000024">
    <property type="protein sequence ID" value="KAK7090311.1"/>
    <property type="molecule type" value="Genomic_DNA"/>
</dbReference>
<dbReference type="Proteomes" id="UP001374579">
    <property type="component" value="Unassembled WGS sequence"/>
</dbReference>
<evidence type="ECO:0000259" key="1">
    <source>
        <dbReference type="PROSITE" id="PS50878"/>
    </source>
</evidence>
<evidence type="ECO:0000313" key="2">
    <source>
        <dbReference type="EMBL" id="KAK7090311.1"/>
    </source>
</evidence>